<evidence type="ECO:0000259" key="7">
    <source>
        <dbReference type="PROSITE" id="PS50048"/>
    </source>
</evidence>
<evidence type="ECO:0000313" key="8">
    <source>
        <dbReference type="EMBL" id="BEI93525.1"/>
    </source>
</evidence>
<dbReference type="AlphaFoldDB" id="A0AA48QXN3"/>
<feature type="compositionally biased region" description="Polar residues" evidence="6">
    <location>
        <begin position="244"/>
        <end position="256"/>
    </location>
</feature>
<feature type="compositionally biased region" description="Polar residues" evidence="6">
    <location>
        <begin position="141"/>
        <end position="151"/>
    </location>
</feature>
<keyword evidence="9" id="KW-1185">Reference proteome</keyword>
<dbReference type="RefSeq" id="XP_060458790.1">
    <property type="nucleotide sequence ID" value="XM_060602392.1"/>
</dbReference>
<dbReference type="PROSITE" id="PS50048">
    <property type="entry name" value="ZN2_CY6_FUNGAL_2"/>
    <property type="match status" value="1"/>
</dbReference>
<keyword evidence="3" id="KW-0238">DNA-binding</keyword>
<feature type="compositionally biased region" description="Basic and acidic residues" evidence="6">
    <location>
        <begin position="211"/>
        <end position="235"/>
    </location>
</feature>
<feature type="compositionally biased region" description="Polar residues" evidence="6">
    <location>
        <begin position="161"/>
        <end position="188"/>
    </location>
</feature>
<evidence type="ECO:0000256" key="1">
    <source>
        <dbReference type="ARBA" id="ARBA00004123"/>
    </source>
</evidence>
<keyword evidence="5" id="KW-0539">Nucleus</keyword>
<keyword evidence="2" id="KW-0805">Transcription regulation</keyword>
<sequence>MAESSKRGTIIFNSGEDLRPDVPQRACDNCRRHKIKCVGKDDPPCKRCRHMRLECRFQMPPVPRAVLEDNEATKSRLAELEGHVSGIFDKLDQMSTALIKMNSRAERESKRDRPSPPSPRTVEPPFTLPSVVPSSARPPSLTSRSSHQEYPSPTGLKRASPWSTNDNVHNPYMDTNPSPQASLRSVTLASVPPVRSPTPPLSDDDPLDVALSRERDPILAADGDHSMAYTEDDRPIKRRRTADTPRSLQAATTPASSDPLRGVADPVTTGLLSEEDGRRLFDVFFKSAYPFTPVFDPTRDTWERQREAAGAASDLTTTLSDEVERMTKLTLYAPVTLEVLQGMAILISYSDNAWRICSHAMALAIDMRLYRCLPYLHKIRSEARKPNLLLERQRSLVVGARIWLSLVRQAYEMSFNHALPILFPSDRGRRTAFKRELLDHPLSNLYDTRLVISVEMCEVRESSFRPFDTADDPAEMDVLLREANEGMDELDTHWSAYYDALGLPQDHFLRIELSNQRAYSVLYTNSPAWNGVQKPEDVCRLSTERQRWVTAALGAAAFLVSSVAGRLDSAEFGNHNFHVGIIATARYLIRMCELLPDACDAHEIALSIDRLLLKLPYPFSGFAEGLRRTLARAREKGILPYTQMSAAAAKRPVPSPQPASEQQIAPLPGLNPFPWHDPVQTLDFTQFMDAPTSGAPTAQRPRADSIVWAEDFDLAAWFPGAADTAEPLPLDFTALDVDMANLFPAAPQVWFDGSQ</sequence>
<dbReference type="SMART" id="SM00066">
    <property type="entry name" value="GAL4"/>
    <property type="match status" value="1"/>
</dbReference>
<dbReference type="PANTHER" id="PTHR31845:SF17">
    <property type="entry name" value="ZN(II)2CYS6 TRANSCRIPTION FACTOR (EUROFUNG)"/>
    <property type="match status" value="1"/>
</dbReference>
<dbReference type="GO" id="GO:0005634">
    <property type="term" value="C:nucleus"/>
    <property type="evidence" value="ECO:0007669"/>
    <property type="project" value="UniProtKB-SubCell"/>
</dbReference>
<evidence type="ECO:0000256" key="2">
    <source>
        <dbReference type="ARBA" id="ARBA00023015"/>
    </source>
</evidence>
<evidence type="ECO:0000256" key="5">
    <source>
        <dbReference type="ARBA" id="ARBA00023242"/>
    </source>
</evidence>
<evidence type="ECO:0000256" key="4">
    <source>
        <dbReference type="ARBA" id="ARBA00023163"/>
    </source>
</evidence>
<feature type="compositionally biased region" description="Basic and acidic residues" evidence="6">
    <location>
        <begin position="103"/>
        <end position="114"/>
    </location>
</feature>
<gene>
    <name evidence="8" type="ORF">CcaverHIS019_0511530</name>
</gene>
<feature type="domain" description="Zn(2)-C6 fungal-type" evidence="7">
    <location>
        <begin position="26"/>
        <end position="57"/>
    </location>
</feature>
<evidence type="ECO:0000313" key="9">
    <source>
        <dbReference type="Proteomes" id="UP001233271"/>
    </source>
</evidence>
<feature type="compositionally biased region" description="Low complexity" evidence="6">
    <location>
        <begin position="129"/>
        <end position="140"/>
    </location>
</feature>
<comment type="subcellular location">
    <subcellularLocation>
        <location evidence="1">Nucleus</location>
    </subcellularLocation>
</comment>
<dbReference type="GO" id="GO:0000981">
    <property type="term" value="F:DNA-binding transcription factor activity, RNA polymerase II-specific"/>
    <property type="evidence" value="ECO:0007669"/>
    <property type="project" value="InterPro"/>
</dbReference>
<reference evidence="8" key="1">
    <citation type="journal article" date="2023" name="BMC Genomics">
        <title>Chromosome-level genome assemblies of Cutaneotrichosporon spp. (Trichosporonales, Basidiomycota) reveal imbalanced evolution between nucleotide sequences and chromosome synteny.</title>
        <authorList>
            <person name="Kobayashi Y."/>
            <person name="Kayamori A."/>
            <person name="Aoki K."/>
            <person name="Shiwa Y."/>
            <person name="Matsutani M."/>
            <person name="Fujita N."/>
            <person name="Sugita T."/>
            <person name="Iwasaki W."/>
            <person name="Tanaka N."/>
            <person name="Takashima M."/>
        </authorList>
    </citation>
    <scope>NUCLEOTIDE SEQUENCE</scope>
    <source>
        <strain evidence="8">HIS019</strain>
    </source>
</reference>
<dbReference type="SUPFAM" id="SSF57701">
    <property type="entry name" value="Zn2/Cys6 DNA-binding domain"/>
    <property type="match status" value="1"/>
</dbReference>
<dbReference type="EMBL" id="AP028216">
    <property type="protein sequence ID" value="BEI93525.1"/>
    <property type="molecule type" value="Genomic_DNA"/>
</dbReference>
<feature type="region of interest" description="Disordered" evidence="6">
    <location>
        <begin position="102"/>
        <end position="262"/>
    </location>
</feature>
<dbReference type="Proteomes" id="UP001233271">
    <property type="component" value="Chromosome 5"/>
</dbReference>
<dbReference type="GO" id="GO:0000976">
    <property type="term" value="F:transcription cis-regulatory region binding"/>
    <property type="evidence" value="ECO:0007669"/>
    <property type="project" value="TreeGrafter"/>
</dbReference>
<name>A0AA48QXN3_9TREE</name>
<organism evidence="8 9">
    <name type="scientific">Cutaneotrichosporon cavernicola</name>
    <dbReference type="NCBI Taxonomy" id="279322"/>
    <lineage>
        <taxon>Eukaryota</taxon>
        <taxon>Fungi</taxon>
        <taxon>Dikarya</taxon>
        <taxon>Basidiomycota</taxon>
        <taxon>Agaricomycotina</taxon>
        <taxon>Tremellomycetes</taxon>
        <taxon>Trichosporonales</taxon>
        <taxon>Trichosporonaceae</taxon>
        <taxon>Cutaneotrichosporon</taxon>
    </lineage>
</organism>
<dbReference type="CDD" id="cd00067">
    <property type="entry name" value="GAL4"/>
    <property type="match status" value="1"/>
</dbReference>
<evidence type="ECO:0000256" key="3">
    <source>
        <dbReference type="ARBA" id="ARBA00023125"/>
    </source>
</evidence>
<dbReference type="InterPro" id="IPR051089">
    <property type="entry name" value="prtT"/>
</dbReference>
<evidence type="ECO:0000256" key="6">
    <source>
        <dbReference type="SAM" id="MobiDB-lite"/>
    </source>
</evidence>
<keyword evidence="4" id="KW-0804">Transcription</keyword>
<dbReference type="PROSITE" id="PS00463">
    <property type="entry name" value="ZN2_CY6_FUNGAL_1"/>
    <property type="match status" value="1"/>
</dbReference>
<dbReference type="InterPro" id="IPR036864">
    <property type="entry name" value="Zn2-C6_fun-type_DNA-bd_sf"/>
</dbReference>
<dbReference type="GeneID" id="85497395"/>
<dbReference type="KEGG" id="ccac:CcaHIS019_0511530"/>
<dbReference type="Gene3D" id="4.10.240.10">
    <property type="entry name" value="Zn(2)-C6 fungal-type DNA-binding domain"/>
    <property type="match status" value="1"/>
</dbReference>
<protein>
    <recommendedName>
        <fullName evidence="7">Zn(2)-C6 fungal-type domain-containing protein</fullName>
    </recommendedName>
</protein>
<dbReference type="GO" id="GO:0008270">
    <property type="term" value="F:zinc ion binding"/>
    <property type="evidence" value="ECO:0007669"/>
    <property type="project" value="InterPro"/>
</dbReference>
<dbReference type="Pfam" id="PF00172">
    <property type="entry name" value="Zn_clus"/>
    <property type="match status" value="1"/>
</dbReference>
<dbReference type="InterPro" id="IPR001138">
    <property type="entry name" value="Zn2Cys6_DnaBD"/>
</dbReference>
<accession>A0AA48QXN3</accession>
<dbReference type="PANTHER" id="PTHR31845">
    <property type="entry name" value="FINGER DOMAIN PROTEIN, PUTATIVE-RELATED"/>
    <property type="match status" value="1"/>
</dbReference>
<proteinExistence type="predicted"/>